<feature type="domain" description="HTH crp-type" evidence="4">
    <location>
        <begin position="157"/>
        <end position="231"/>
    </location>
</feature>
<dbReference type="InterPro" id="IPR036390">
    <property type="entry name" value="WH_DNA-bd_sf"/>
</dbReference>
<evidence type="ECO:0000256" key="1">
    <source>
        <dbReference type="ARBA" id="ARBA00023015"/>
    </source>
</evidence>
<sequence>MSLVRSRPPIARADIVIRRLKAIAHLGDDAEALFASLSDVHSLPAGAELVTERDTMERPRYLLSGWAAKVRWLPDGRRQIFNFMVPGEGLGVCMRPNPLALSTVVALTPLQYVDAGPVQRALLSDDDRWNDLREAIHVASSLGEAYLLSQIMRLGRQTAYERLCHLLLEIRDRLLLVGMASETHFAMPMTQETLADATGLSIVHVNRILQQLRRERLLELQAGKAHLRDPAALAAIADYKAPQPSEAAHRFRH</sequence>
<organism evidence="5 6">
    <name type="scientific">Phenylobacterium haematophilum</name>
    <dbReference type="NCBI Taxonomy" id="98513"/>
    <lineage>
        <taxon>Bacteria</taxon>
        <taxon>Pseudomonadati</taxon>
        <taxon>Pseudomonadota</taxon>
        <taxon>Alphaproteobacteria</taxon>
        <taxon>Caulobacterales</taxon>
        <taxon>Caulobacteraceae</taxon>
        <taxon>Phenylobacterium</taxon>
    </lineage>
</organism>
<dbReference type="SUPFAM" id="SSF51206">
    <property type="entry name" value="cAMP-binding domain-like"/>
    <property type="match status" value="1"/>
</dbReference>
<dbReference type="InterPro" id="IPR014710">
    <property type="entry name" value="RmlC-like_jellyroll"/>
</dbReference>
<evidence type="ECO:0000259" key="4">
    <source>
        <dbReference type="PROSITE" id="PS51063"/>
    </source>
</evidence>
<comment type="caution">
    <text evidence="5">The sequence shown here is derived from an EMBL/GenBank/DDBJ whole genome shotgun (WGS) entry which is preliminary data.</text>
</comment>
<dbReference type="InterPro" id="IPR012318">
    <property type="entry name" value="HTH_CRP"/>
</dbReference>
<dbReference type="SUPFAM" id="SSF46785">
    <property type="entry name" value="Winged helix' DNA-binding domain"/>
    <property type="match status" value="1"/>
</dbReference>
<dbReference type="EMBL" id="JACIDK010000001">
    <property type="protein sequence ID" value="MBB3889322.1"/>
    <property type="molecule type" value="Genomic_DNA"/>
</dbReference>
<keyword evidence="3" id="KW-0804">Transcription</keyword>
<name>A0A839ZVT4_9CAUL</name>
<evidence type="ECO:0000256" key="2">
    <source>
        <dbReference type="ARBA" id="ARBA00023125"/>
    </source>
</evidence>
<dbReference type="SMART" id="SM00419">
    <property type="entry name" value="HTH_CRP"/>
    <property type="match status" value="1"/>
</dbReference>
<accession>A0A839ZVT4</accession>
<dbReference type="AlphaFoldDB" id="A0A839ZVT4"/>
<dbReference type="Pfam" id="PF13545">
    <property type="entry name" value="HTH_Crp_2"/>
    <property type="match status" value="1"/>
</dbReference>
<dbReference type="PROSITE" id="PS51063">
    <property type="entry name" value="HTH_CRP_2"/>
    <property type="match status" value="1"/>
</dbReference>
<evidence type="ECO:0000313" key="6">
    <source>
        <dbReference type="Proteomes" id="UP000530564"/>
    </source>
</evidence>
<dbReference type="InterPro" id="IPR018490">
    <property type="entry name" value="cNMP-bd_dom_sf"/>
</dbReference>
<keyword evidence="6" id="KW-1185">Reference proteome</keyword>
<proteinExistence type="predicted"/>
<keyword evidence="1" id="KW-0805">Transcription regulation</keyword>
<dbReference type="InterPro" id="IPR036388">
    <property type="entry name" value="WH-like_DNA-bd_sf"/>
</dbReference>
<reference evidence="5 6" key="1">
    <citation type="submission" date="2020-08" db="EMBL/GenBank/DDBJ databases">
        <title>Genomic Encyclopedia of Type Strains, Phase IV (KMG-IV): sequencing the most valuable type-strain genomes for metagenomic binning, comparative biology and taxonomic classification.</title>
        <authorList>
            <person name="Goeker M."/>
        </authorList>
    </citation>
    <scope>NUCLEOTIDE SEQUENCE [LARGE SCALE GENOMIC DNA]</scope>
    <source>
        <strain evidence="5 6">DSM 21793</strain>
    </source>
</reference>
<dbReference type="Gene3D" id="1.10.10.10">
    <property type="entry name" value="Winged helix-like DNA-binding domain superfamily/Winged helix DNA-binding domain"/>
    <property type="match status" value="1"/>
</dbReference>
<dbReference type="RefSeq" id="WP_183769344.1">
    <property type="nucleotide sequence ID" value="NZ_JACIDK010000001.1"/>
</dbReference>
<gene>
    <name evidence="5" type="ORF">GGQ61_000019</name>
</gene>
<dbReference type="GO" id="GO:0006355">
    <property type="term" value="P:regulation of DNA-templated transcription"/>
    <property type="evidence" value="ECO:0007669"/>
    <property type="project" value="InterPro"/>
</dbReference>
<dbReference type="GO" id="GO:0003677">
    <property type="term" value="F:DNA binding"/>
    <property type="evidence" value="ECO:0007669"/>
    <property type="project" value="UniProtKB-KW"/>
</dbReference>
<dbReference type="Gene3D" id="2.60.120.10">
    <property type="entry name" value="Jelly Rolls"/>
    <property type="match status" value="1"/>
</dbReference>
<evidence type="ECO:0000256" key="3">
    <source>
        <dbReference type="ARBA" id="ARBA00023163"/>
    </source>
</evidence>
<evidence type="ECO:0000313" key="5">
    <source>
        <dbReference type="EMBL" id="MBB3889322.1"/>
    </source>
</evidence>
<protein>
    <submittedName>
        <fullName evidence="5">CRP-like cAMP-binding protein</fullName>
    </submittedName>
</protein>
<dbReference type="Proteomes" id="UP000530564">
    <property type="component" value="Unassembled WGS sequence"/>
</dbReference>
<keyword evidence="2" id="KW-0238">DNA-binding</keyword>